<dbReference type="Proteomes" id="UP000655044">
    <property type="component" value="Unassembled WGS sequence"/>
</dbReference>
<dbReference type="EMBL" id="BOOI01000012">
    <property type="protein sequence ID" value="GIH83257.1"/>
    <property type="molecule type" value="Genomic_DNA"/>
</dbReference>
<name>A0A8J3RWU2_PLARO</name>
<proteinExistence type="predicted"/>
<dbReference type="AlphaFoldDB" id="A0A8J3RWU2"/>
<organism evidence="1 2">
    <name type="scientific">Planobispora rosea</name>
    <dbReference type="NCBI Taxonomy" id="35762"/>
    <lineage>
        <taxon>Bacteria</taxon>
        <taxon>Bacillati</taxon>
        <taxon>Actinomycetota</taxon>
        <taxon>Actinomycetes</taxon>
        <taxon>Streptosporangiales</taxon>
        <taxon>Streptosporangiaceae</taxon>
        <taxon>Planobispora</taxon>
    </lineage>
</organism>
<accession>A0A8J3RWU2</accession>
<comment type="caution">
    <text evidence="1">The sequence shown here is derived from an EMBL/GenBank/DDBJ whole genome shotgun (WGS) entry which is preliminary data.</text>
</comment>
<gene>
    <name evidence="1" type="ORF">Pro02_16650</name>
</gene>
<evidence type="ECO:0000313" key="1">
    <source>
        <dbReference type="EMBL" id="GIH83257.1"/>
    </source>
</evidence>
<keyword evidence="2" id="KW-1185">Reference proteome</keyword>
<reference evidence="1" key="1">
    <citation type="submission" date="2021-01" db="EMBL/GenBank/DDBJ databases">
        <title>Whole genome shotgun sequence of Planobispora rosea NBRC 15558.</title>
        <authorList>
            <person name="Komaki H."/>
            <person name="Tamura T."/>
        </authorList>
    </citation>
    <scope>NUCLEOTIDE SEQUENCE</scope>
    <source>
        <strain evidence="1">NBRC 15558</strain>
    </source>
</reference>
<evidence type="ECO:0000313" key="2">
    <source>
        <dbReference type="Proteomes" id="UP000655044"/>
    </source>
</evidence>
<sequence length="69" mass="7830">MVEELDGDLLAAGAPPQIDDALAALAEPPRQLECAQPLRIPRHERLYHVNPRQTYKIRSRGAARYQREP</sequence>
<protein>
    <submittedName>
        <fullName evidence="1">Uncharacterized protein</fullName>
    </submittedName>
</protein>